<name>A0A7C5LZV3_9PROT</name>
<dbReference type="Gene3D" id="3.40.50.300">
    <property type="entry name" value="P-loop containing nucleotide triphosphate hydrolases"/>
    <property type="match status" value="1"/>
</dbReference>
<dbReference type="EMBL" id="DRMJ01000320">
    <property type="protein sequence ID" value="HHL43193.1"/>
    <property type="molecule type" value="Genomic_DNA"/>
</dbReference>
<reference evidence="2" key="1">
    <citation type="journal article" date="2020" name="mSystems">
        <title>Genome- and Community-Level Interaction Insights into Carbon Utilization and Element Cycling Functions of Hydrothermarchaeota in Hydrothermal Sediment.</title>
        <authorList>
            <person name="Zhou Z."/>
            <person name="Liu Y."/>
            <person name="Xu W."/>
            <person name="Pan J."/>
            <person name="Luo Z.H."/>
            <person name="Li M."/>
        </authorList>
    </citation>
    <scope>NUCLEOTIDE SEQUENCE [LARGE SCALE GENOMIC DNA]</scope>
    <source>
        <strain evidence="2">HyVt-485</strain>
    </source>
</reference>
<sequence>MTNLLGSLLVTAVQQEAMKRSEIPEESRVDFHFYIDEFQNFTTDAFDSIVSEARKMRLSLIIGHQYLAQIPPQISKAILGNVGNLIMFTLSGADSETMAVEIKPVNTQTLREQARGEMLVRYIEDGISKEPVLLSGIVLERRVGSRQAVINNSRTRFGKPKHKVETKLQKWLSSHTYG</sequence>
<dbReference type="SUPFAM" id="SSF52540">
    <property type="entry name" value="P-loop containing nucleoside triphosphate hydrolases"/>
    <property type="match status" value="1"/>
</dbReference>
<proteinExistence type="predicted"/>
<protein>
    <recommendedName>
        <fullName evidence="1">TraD/TraG TraM recognition site domain-containing protein</fullName>
    </recommendedName>
</protein>
<dbReference type="InterPro" id="IPR032689">
    <property type="entry name" value="TraG-D_C"/>
</dbReference>
<comment type="caution">
    <text evidence="2">The sequence shown here is derived from an EMBL/GenBank/DDBJ whole genome shotgun (WGS) entry which is preliminary data.</text>
</comment>
<dbReference type="Proteomes" id="UP000885830">
    <property type="component" value="Unassembled WGS sequence"/>
</dbReference>
<feature type="domain" description="TraD/TraG TraM recognition site" evidence="1">
    <location>
        <begin position="31"/>
        <end position="97"/>
    </location>
</feature>
<dbReference type="Pfam" id="PF12696">
    <property type="entry name" value="TraG-D_C"/>
    <property type="match status" value="1"/>
</dbReference>
<dbReference type="AlphaFoldDB" id="A0A7C5LZV3"/>
<evidence type="ECO:0000313" key="2">
    <source>
        <dbReference type="EMBL" id="HHL43193.1"/>
    </source>
</evidence>
<organism evidence="2">
    <name type="scientific">Hellea balneolensis</name>
    <dbReference type="NCBI Taxonomy" id="287478"/>
    <lineage>
        <taxon>Bacteria</taxon>
        <taxon>Pseudomonadati</taxon>
        <taxon>Pseudomonadota</taxon>
        <taxon>Alphaproteobacteria</taxon>
        <taxon>Maricaulales</taxon>
        <taxon>Robiginitomaculaceae</taxon>
        <taxon>Hellea</taxon>
    </lineage>
</organism>
<dbReference type="InterPro" id="IPR027417">
    <property type="entry name" value="P-loop_NTPase"/>
</dbReference>
<evidence type="ECO:0000259" key="1">
    <source>
        <dbReference type="Pfam" id="PF12696"/>
    </source>
</evidence>
<accession>A0A7C5LZV3</accession>
<dbReference type="CDD" id="cd01127">
    <property type="entry name" value="TrwB_TraG_TraD_VirD4"/>
    <property type="match status" value="1"/>
</dbReference>
<gene>
    <name evidence="2" type="ORF">ENJ42_06215</name>
</gene>